<proteinExistence type="predicted"/>
<accession>A0ABR0B378</accession>
<gene>
    <name evidence="1" type="ORF">OUZ56_028223</name>
</gene>
<protein>
    <submittedName>
        <fullName evidence="1">Uncharacterized protein</fullName>
    </submittedName>
</protein>
<keyword evidence="2" id="KW-1185">Reference proteome</keyword>
<comment type="caution">
    <text evidence="1">The sequence shown here is derived from an EMBL/GenBank/DDBJ whole genome shotgun (WGS) entry which is preliminary data.</text>
</comment>
<dbReference type="Proteomes" id="UP001234178">
    <property type="component" value="Unassembled WGS sequence"/>
</dbReference>
<dbReference type="EMBL" id="JAOYFB010000040">
    <property type="protein sequence ID" value="KAK4036158.1"/>
    <property type="molecule type" value="Genomic_DNA"/>
</dbReference>
<evidence type="ECO:0000313" key="2">
    <source>
        <dbReference type="Proteomes" id="UP001234178"/>
    </source>
</evidence>
<reference evidence="1 2" key="1">
    <citation type="journal article" date="2023" name="Nucleic Acids Res.">
        <title>The hologenome of Daphnia magna reveals possible DNA methylation and microbiome-mediated evolution of the host genome.</title>
        <authorList>
            <person name="Chaturvedi A."/>
            <person name="Li X."/>
            <person name="Dhandapani V."/>
            <person name="Marshall H."/>
            <person name="Kissane S."/>
            <person name="Cuenca-Cambronero M."/>
            <person name="Asole G."/>
            <person name="Calvet F."/>
            <person name="Ruiz-Romero M."/>
            <person name="Marangio P."/>
            <person name="Guigo R."/>
            <person name="Rago D."/>
            <person name="Mirbahai L."/>
            <person name="Eastwood N."/>
            <person name="Colbourne J.K."/>
            <person name="Zhou J."/>
            <person name="Mallon E."/>
            <person name="Orsini L."/>
        </authorList>
    </citation>
    <scope>NUCLEOTIDE SEQUENCE [LARGE SCALE GENOMIC DNA]</scope>
    <source>
        <strain evidence="1">LRV0_1</strain>
    </source>
</reference>
<dbReference type="PROSITE" id="PS51257">
    <property type="entry name" value="PROKAR_LIPOPROTEIN"/>
    <property type="match status" value="1"/>
</dbReference>
<sequence length="100" mass="11439">MKKKRVKFTNPFQSAGCSCMLETLSSPLAIAVWTLPSIKDIIFRFAFYTRCEVKIAQCLALYLYMITYAGKKNVLCYHCRMDCSQKSEAAMVWATSRGPY</sequence>
<organism evidence="1 2">
    <name type="scientific">Daphnia magna</name>
    <dbReference type="NCBI Taxonomy" id="35525"/>
    <lineage>
        <taxon>Eukaryota</taxon>
        <taxon>Metazoa</taxon>
        <taxon>Ecdysozoa</taxon>
        <taxon>Arthropoda</taxon>
        <taxon>Crustacea</taxon>
        <taxon>Branchiopoda</taxon>
        <taxon>Diplostraca</taxon>
        <taxon>Cladocera</taxon>
        <taxon>Anomopoda</taxon>
        <taxon>Daphniidae</taxon>
        <taxon>Daphnia</taxon>
    </lineage>
</organism>
<name>A0ABR0B378_9CRUS</name>
<evidence type="ECO:0000313" key="1">
    <source>
        <dbReference type="EMBL" id="KAK4036158.1"/>
    </source>
</evidence>